<feature type="compositionally biased region" description="Pro residues" evidence="1">
    <location>
        <begin position="1"/>
        <end position="10"/>
    </location>
</feature>
<evidence type="ECO:0000256" key="1">
    <source>
        <dbReference type="SAM" id="MobiDB-lite"/>
    </source>
</evidence>
<feature type="region of interest" description="Disordered" evidence="1">
    <location>
        <begin position="41"/>
        <end position="69"/>
    </location>
</feature>
<evidence type="ECO:0000313" key="3">
    <source>
        <dbReference type="Proteomes" id="UP000674318"/>
    </source>
</evidence>
<keyword evidence="3" id="KW-1185">Reference proteome</keyword>
<dbReference type="EMBL" id="JAFJZO010000028">
    <property type="protein sequence ID" value="KAG5500486.1"/>
    <property type="molecule type" value="Genomic_DNA"/>
</dbReference>
<dbReference type="KEGG" id="phet:94289658"/>
<gene>
    <name evidence="2" type="ORF">JKF63_03580</name>
</gene>
<dbReference type="RefSeq" id="XP_067755820.1">
    <property type="nucleotide sequence ID" value="XM_067899581.1"/>
</dbReference>
<name>A0A836ILL2_9TRYP</name>
<evidence type="ECO:0000313" key="2">
    <source>
        <dbReference type="EMBL" id="KAG5500486.1"/>
    </source>
</evidence>
<proteinExistence type="predicted"/>
<comment type="caution">
    <text evidence="2">The sequence shown here is derived from an EMBL/GenBank/DDBJ whole genome shotgun (WGS) entry which is preliminary data.</text>
</comment>
<dbReference type="Proteomes" id="UP000674318">
    <property type="component" value="Chromosome 28"/>
</dbReference>
<feature type="region of interest" description="Disordered" evidence="1">
    <location>
        <begin position="106"/>
        <end position="179"/>
    </location>
</feature>
<reference evidence="2 3" key="1">
    <citation type="submission" date="2021-02" db="EMBL/GenBank/DDBJ databases">
        <title>Porcisia hertigi Genome sequencing and assembly.</title>
        <authorList>
            <person name="Almutairi H."/>
            <person name="Gatherer D."/>
        </authorList>
    </citation>
    <scope>NUCLEOTIDE SEQUENCE [LARGE SCALE GENOMIC DNA]</scope>
    <source>
        <strain evidence="2 3">C119</strain>
    </source>
</reference>
<dbReference type="OrthoDB" id="258939at2759"/>
<dbReference type="AlphaFoldDB" id="A0A836ILL2"/>
<organism evidence="2 3">
    <name type="scientific">Porcisia hertigi</name>
    <dbReference type="NCBI Taxonomy" id="2761500"/>
    <lineage>
        <taxon>Eukaryota</taxon>
        <taxon>Discoba</taxon>
        <taxon>Euglenozoa</taxon>
        <taxon>Kinetoplastea</taxon>
        <taxon>Metakinetoplastina</taxon>
        <taxon>Trypanosomatida</taxon>
        <taxon>Trypanosomatidae</taxon>
        <taxon>Leishmaniinae</taxon>
        <taxon>Porcisia</taxon>
    </lineage>
</organism>
<protein>
    <submittedName>
        <fullName evidence="2">Uncharacterized protein</fullName>
    </submittedName>
</protein>
<feature type="compositionally biased region" description="Pro residues" evidence="1">
    <location>
        <begin position="147"/>
        <end position="157"/>
    </location>
</feature>
<accession>A0A836ILL2</accession>
<feature type="compositionally biased region" description="Polar residues" evidence="1">
    <location>
        <begin position="126"/>
        <end position="137"/>
    </location>
</feature>
<dbReference type="GeneID" id="94289658"/>
<feature type="region of interest" description="Disordered" evidence="1">
    <location>
        <begin position="1"/>
        <end position="21"/>
    </location>
</feature>
<sequence length="179" mass="20156">MEPTPPPPSATLPTSKEQPTWLYPDADPIALSARAFVCDPYGGIPRREDYDLYNTTQRPPPRTHDNDMQATFRTFRDVVLSTQSWGVQWTDATDTSVKRWVRRALKDADVEDTPSSASWVPPPLRTASSGDPSNANWTREHRETPTSAPPIKHPPTLPQTHSPAGQRRQHRHLAWDDSS</sequence>